<dbReference type="InterPro" id="IPR027417">
    <property type="entry name" value="P-loop_NTPase"/>
</dbReference>
<dbReference type="InterPro" id="IPR056884">
    <property type="entry name" value="NPHP3-like_N"/>
</dbReference>
<proteinExistence type="predicted"/>
<reference evidence="3 4" key="1">
    <citation type="submission" date="2024-05" db="EMBL/GenBank/DDBJ databases">
        <title>A draft genome resource for the thread blight pathogen Marasmius tenuissimus strain MS-2.</title>
        <authorList>
            <person name="Yulfo-Soto G.E."/>
            <person name="Baruah I.K."/>
            <person name="Amoako-Attah I."/>
            <person name="Bukari Y."/>
            <person name="Meinhardt L.W."/>
            <person name="Bailey B.A."/>
            <person name="Cohen S.P."/>
        </authorList>
    </citation>
    <scope>NUCLEOTIDE SEQUENCE [LARGE SCALE GENOMIC DNA]</scope>
    <source>
        <strain evidence="3 4">MS-2</strain>
    </source>
</reference>
<keyword evidence="1" id="KW-0677">Repeat</keyword>
<dbReference type="Gene3D" id="3.40.50.300">
    <property type="entry name" value="P-loop containing nucleotide triphosphate hydrolases"/>
    <property type="match status" value="1"/>
</dbReference>
<dbReference type="SUPFAM" id="SSF52540">
    <property type="entry name" value="P-loop containing nucleoside triphosphate hydrolases"/>
    <property type="match status" value="1"/>
</dbReference>
<evidence type="ECO:0000259" key="2">
    <source>
        <dbReference type="Pfam" id="PF24883"/>
    </source>
</evidence>
<organism evidence="3 4">
    <name type="scientific">Marasmius tenuissimus</name>
    <dbReference type="NCBI Taxonomy" id="585030"/>
    <lineage>
        <taxon>Eukaryota</taxon>
        <taxon>Fungi</taxon>
        <taxon>Dikarya</taxon>
        <taxon>Basidiomycota</taxon>
        <taxon>Agaricomycotina</taxon>
        <taxon>Agaricomycetes</taxon>
        <taxon>Agaricomycetidae</taxon>
        <taxon>Agaricales</taxon>
        <taxon>Marasmiineae</taxon>
        <taxon>Marasmiaceae</taxon>
        <taxon>Marasmius</taxon>
    </lineage>
</organism>
<dbReference type="PANTHER" id="PTHR10039">
    <property type="entry name" value="AMELOGENIN"/>
    <property type="match status" value="1"/>
</dbReference>
<comment type="caution">
    <text evidence="3">The sequence shown here is derived from an EMBL/GenBank/DDBJ whole genome shotgun (WGS) entry which is preliminary data.</text>
</comment>
<protein>
    <recommendedName>
        <fullName evidence="2">Nephrocystin 3-like N-terminal domain-containing protein</fullName>
    </recommendedName>
</protein>
<evidence type="ECO:0000313" key="3">
    <source>
        <dbReference type="EMBL" id="KAL0065551.1"/>
    </source>
</evidence>
<accession>A0ABR2ZWT3</accession>
<gene>
    <name evidence="3" type="ORF">AAF712_007462</name>
</gene>
<evidence type="ECO:0000256" key="1">
    <source>
        <dbReference type="ARBA" id="ARBA00022737"/>
    </source>
</evidence>
<keyword evidence="4" id="KW-1185">Reference proteome</keyword>
<dbReference type="Proteomes" id="UP001437256">
    <property type="component" value="Unassembled WGS sequence"/>
</dbReference>
<feature type="domain" description="Nephrocystin 3-like N-terminal" evidence="2">
    <location>
        <begin position="49"/>
        <end position="212"/>
    </location>
</feature>
<dbReference type="PANTHER" id="PTHR10039:SF14">
    <property type="entry name" value="NACHT DOMAIN-CONTAINING PROTEIN"/>
    <property type="match status" value="1"/>
</dbReference>
<name>A0ABR2ZWT3_9AGAR</name>
<evidence type="ECO:0000313" key="4">
    <source>
        <dbReference type="Proteomes" id="UP001437256"/>
    </source>
</evidence>
<sequence length="285" mass="32494">MQGRVPDIQLKQGLATLTSKVAFSALHDAEARYPQPNVLPGTRKIIVRKLRDWCEDSSLQKNRVFWVNGAAGIGKSAIAQALSEHYTRSGELAAAFFFSRNDFARDKLDPVIATIVHQLVSSRRLKPLLSPFVEHTISSTPGILQKTWETQFEALIQEPCAQVDPRQWTNLPRLVIIDGLDECIEVSSQKRLLKKIQRVTGTLPLNFLVFSRPEPHITRIFRHRSFIPSPYQLALGDYAARDDIELYLRHEFARIREEHWALLPNPKNTWPGDKIIDTLVWKSTG</sequence>
<dbReference type="Pfam" id="PF24883">
    <property type="entry name" value="NPHP3_N"/>
    <property type="match status" value="1"/>
</dbReference>
<dbReference type="EMBL" id="JBBXMP010000046">
    <property type="protein sequence ID" value="KAL0065551.1"/>
    <property type="molecule type" value="Genomic_DNA"/>
</dbReference>